<evidence type="ECO:0000313" key="4">
    <source>
        <dbReference type="Proteomes" id="UP000006281"/>
    </source>
</evidence>
<dbReference type="PATRIC" id="fig|1179773.3.peg.2342"/>
<dbReference type="SMART" id="SM00382">
    <property type="entry name" value="AAA"/>
    <property type="match status" value="1"/>
</dbReference>
<dbReference type="eggNOG" id="COG0714">
    <property type="taxonomic scope" value="Bacteria"/>
</dbReference>
<dbReference type="GO" id="GO:0016887">
    <property type="term" value="F:ATP hydrolysis activity"/>
    <property type="evidence" value="ECO:0007669"/>
    <property type="project" value="InterPro"/>
</dbReference>
<feature type="domain" description="AAA+ ATPase" evidence="2">
    <location>
        <begin position="92"/>
        <end position="260"/>
    </location>
</feature>
<evidence type="ECO:0000256" key="1">
    <source>
        <dbReference type="SAM" id="MobiDB-lite"/>
    </source>
</evidence>
<sequence length="340" mass="35867">MTFDESTTEAGDLSAGHSPGMSDSWCYAGTGRGPDAGPRDWSPPPHRRFTGGPDLEVAPPGGPEVARRLGDARFGWPDRPHVHDRINAAIVAGSPLIVTGPPGVGKSTLAYAIAAELGLGRVLPWTPGPGSTVADGLYTYRPTSGSEPVDSAVRLGPLGTALLPNRVPRVLLLDGVDRVAFDFPHALRAVLREGGFDIPELDHAPRSPVALRTADPGRDAFVTPGVAVRCHALPLIVLTSVGDRDLPAAFRNDCVEVRLTEPSADELRSVVSAHFPEVPVPVITELVGRFEKSNARGGFQGIGKLLDAVHALRVRGLLDGATGQWGRVLSSLWSDASERA</sequence>
<reference evidence="3 4" key="1">
    <citation type="journal article" date="2012" name="BMC Genomics">
        <title>Complete genome sequence of Saccharothrix espanaensis DSM 44229T and comparison to the other completely sequenced Pseudonocardiaceae.</title>
        <authorList>
            <person name="Strobel T."/>
            <person name="Al-Dilaimi A."/>
            <person name="Blom J."/>
            <person name="Gessner A."/>
            <person name="Kalinowski J."/>
            <person name="Luzhetska M."/>
            <person name="Puhler A."/>
            <person name="Szczepanowski R."/>
            <person name="Bechthold A."/>
            <person name="Ruckert C."/>
        </authorList>
    </citation>
    <scope>NUCLEOTIDE SEQUENCE [LARGE SCALE GENOMIC DNA]</scope>
    <source>
        <strain evidence="4">ATCC 51144 / DSM 44229 / JCM 9112 / NBRC 15066 / NRRL 15764</strain>
    </source>
</reference>
<dbReference type="HOGENOM" id="CLU_051820_2_0_11"/>
<dbReference type="Proteomes" id="UP000006281">
    <property type="component" value="Chromosome"/>
</dbReference>
<keyword evidence="4" id="KW-1185">Reference proteome</keyword>
<feature type="region of interest" description="Disordered" evidence="1">
    <location>
        <begin position="1"/>
        <end position="64"/>
    </location>
</feature>
<dbReference type="KEGG" id="sesp:BN6_23430"/>
<dbReference type="SUPFAM" id="SSF52540">
    <property type="entry name" value="P-loop containing nucleoside triphosphate hydrolases"/>
    <property type="match status" value="1"/>
</dbReference>
<evidence type="ECO:0000259" key="2">
    <source>
        <dbReference type="SMART" id="SM00382"/>
    </source>
</evidence>
<dbReference type="AlphaFoldDB" id="K0JUQ3"/>
<name>K0JUQ3_SACES</name>
<dbReference type="STRING" id="1179773.BN6_23430"/>
<dbReference type="Pfam" id="PF13481">
    <property type="entry name" value="AAA_25"/>
    <property type="match status" value="1"/>
</dbReference>
<accession>K0JUQ3</accession>
<dbReference type="InterPro" id="IPR027417">
    <property type="entry name" value="P-loop_NTPase"/>
</dbReference>
<organism evidence="3 4">
    <name type="scientific">Saccharothrix espanaensis (strain ATCC 51144 / DSM 44229 / JCM 9112 / NBRC 15066 / NRRL 15764)</name>
    <dbReference type="NCBI Taxonomy" id="1179773"/>
    <lineage>
        <taxon>Bacteria</taxon>
        <taxon>Bacillati</taxon>
        <taxon>Actinomycetota</taxon>
        <taxon>Actinomycetes</taxon>
        <taxon>Pseudonocardiales</taxon>
        <taxon>Pseudonocardiaceae</taxon>
        <taxon>Saccharothrix</taxon>
    </lineage>
</organism>
<evidence type="ECO:0000313" key="3">
    <source>
        <dbReference type="EMBL" id="CCH29661.1"/>
    </source>
</evidence>
<gene>
    <name evidence="3" type="ordered locus">BN6_23430</name>
</gene>
<dbReference type="GO" id="GO:0005524">
    <property type="term" value="F:ATP binding"/>
    <property type="evidence" value="ECO:0007669"/>
    <property type="project" value="InterPro"/>
</dbReference>
<dbReference type="EMBL" id="HE804045">
    <property type="protein sequence ID" value="CCH29661.1"/>
    <property type="molecule type" value="Genomic_DNA"/>
</dbReference>
<protein>
    <recommendedName>
        <fullName evidence="2">AAA+ ATPase domain-containing protein</fullName>
    </recommendedName>
</protein>
<dbReference type="InterPro" id="IPR003593">
    <property type="entry name" value="AAA+_ATPase"/>
</dbReference>
<dbReference type="Gene3D" id="3.40.50.300">
    <property type="entry name" value="P-loop containing nucleotide triphosphate hydrolases"/>
    <property type="match status" value="1"/>
</dbReference>
<proteinExistence type="predicted"/>